<evidence type="ECO:0000256" key="3">
    <source>
        <dbReference type="ARBA" id="ARBA00004771"/>
    </source>
</evidence>
<evidence type="ECO:0000256" key="1">
    <source>
        <dbReference type="ARBA" id="ARBA00004162"/>
    </source>
</evidence>
<keyword evidence="14" id="KW-1185">Reference proteome</keyword>
<evidence type="ECO:0000259" key="12">
    <source>
        <dbReference type="Pfam" id="PF06974"/>
    </source>
</evidence>
<comment type="pathway">
    <text evidence="3">Glycerolipid metabolism; triacylglycerol biosynthesis.</text>
</comment>
<evidence type="ECO:0000256" key="8">
    <source>
        <dbReference type="ARBA" id="ARBA00024360"/>
    </source>
</evidence>
<evidence type="ECO:0000256" key="10">
    <source>
        <dbReference type="ARBA" id="ARBA00048109"/>
    </source>
</evidence>
<dbReference type="GO" id="GO:0005886">
    <property type="term" value="C:plasma membrane"/>
    <property type="evidence" value="ECO:0007669"/>
    <property type="project" value="UniProtKB-SubCell"/>
</dbReference>
<protein>
    <submittedName>
        <fullName evidence="13">O-acyltransferase WSD1</fullName>
    </submittedName>
</protein>
<dbReference type="AlphaFoldDB" id="A0AAD8J090"/>
<proteinExistence type="inferred from homology"/>
<keyword evidence="7" id="KW-0012">Acyltransferase</keyword>
<dbReference type="PANTHER" id="PTHR31650:SF34">
    <property type="entry name" value="O-ACYLTRANSFERASE WSD1-LIKE ISOFORM X1"/>
    <property type="match status" value="1"/>
</dbReference>
<reference evidence="13" key="2">
    <citation type="submission" date="2023-05" db="EMBL/GenBank/DDBJ databases">
        <authorList>
            <person name="Schelkunov M.I."/>
        </authorList>
    </citation>
    <scope>NUCLEOTIDE SEQUENCE</scope>
    <source>
        <strain evidence="13">Hsosn_3</strain>
        <tissue evidence="13">Leaf</tissue>
    </source>
</reference>
<evidence type="ECO:0000259" key="11">
    <source>
        <dbReference type="Pfam" id="PF03007"/>
    </source>
</evidence>
<evidence type="ECO:0000313" key="14">
    <source>
        <dbReference type="Proteomes" id="UP001237642"/>
    </source>
</evidence>
<feature type="domain" description="O-acyltransferase WSD1 C-terminal" evidence="12">
    <location>
        <begin position="317"/>
        <end position="462"/>
    </location>
</feature>
<dbReference type="GO" id="GO:0047196">
    <property type="term" value="F:long-chain-alcohol O-fatty-acyltransferase activity"/>
    <property type="evidence" value="ECO:0007669"/>
    <property type="project" value="UniProtKB-EC"/>
</dbReference>
<feature type="domain" description="O-acyltransferase WSD1-like N-terminal" evidence="11">
    <location>
        <begin position="67"/>
        <end position="263"/>
    </location>
</feature>
<dbReference type="InterPro" id="IPR004255">
    <property type="entry name" value="O-acyltransferase_WSD1_N"/>
</dbReference>
<comment type="caution">
    <text evidence="13">The sequence shown here is derived from an EMBL/GenBank/DDBJ whole genome shotgun (WGS) entry which is preliminary data.</text>
</comment>
<evidence type="ECO:0000256" key="5">
    <source>
        <dbReference type="ARBA" id="ARBA00022679"/>
    </source>
</evidence>
<comment type="catalytic activity">
    <reaction evidence="10">
        <text>an acyl-CoA + a 1,2-diacyl-sn-glycerol = a triacyl-sn-glycerol + CoA</text>
        <dbReference type="Rhea" id="RHEA:10868"/>
        <dbReference type="ChEBI" id="CHEBI:17815"/>
        <dbReference type="ChEBI" id="CHEBI:57287"/>
        <dbReference type="ChEBI" id="CHEBI:58342"/>
        <dbReference type="ChEBI" id="CHEBI:64615"/>
        <dbReference type="EC" id="2.3.1.20"/>
    </reaction>
</comment>
<sequence length="470" mass="52243">MDITEDFLEPVSPTGQYLNSSVLSLSILSVLESETPIHNFPVLSILQDDFLPINSRFSSIMVAEKNGTQRWKKVQVNLEDHVIVPILPKGMSPEFYEEYLYDYLSKLGMDQLPENRPMWQVHLFKYPSGKAAGSIIAKFHHSLGDGYSLLGALLSCLRRLDNPSIPLSFPSLHSSNSSKHGDYNIITSILERVPQVSSWIANTVLDFGASLLKSSVIKDVESPIRSLHQGVEFQPMALTTLEFSMDDIKIIKNRLKVTINDVITGMILLGSRLYMEGEIIDSSKSNSNALVLMNTRNLGGYKSVSEMVDPKANTTIWGNRFAFLHVPLPKLSTDTLSNPVNFVYETQKIIKRKRNNAAVLLTGALLEKLRKLRGPETAAKYIHNTLRNSSITISNLIGPVEKMSVHNLPIRGLYFFVAGSPQSSQVTVLSYAGKLRLGIAVEKDYIDPCKFKSCISDAFHMISEAAAVVP</sequence>
<dbReference type="InterPro" id="IPR045034">
    <property type="entry name" value="O-acyltransferase_WSD1-like"/>
</dbReference>
<comment type="similarity">
    <text evidence="8">In the N-terminal section; belongs to the long-chain O-acyltransferase family.</text>
</comment>
<dbReference type="PANTHER" id="PTHR31650">
    <property type="entry name" value="O-ACYLTRANSFERASE (WSD1-LIKE) FAMILY PROTEIN"/>
    <property type="match status" value="1"/>
</dbReference>
<dbReference type="Proteomes" id="UP001237642">
    <property type="component" value="Unassembled WGS sequence"/>
</dbReference>
<dbReference type="EMBL" id="JAUIZM010000003">
    <property type="protein sequence ID" value="KAK1393325.1"/>
    <property type="molecule type" value="Genomic_DNA"/>
</dbReference>
<name>A0AAD8J090_9APIA</name>
<comment type="catalytic activity">
    <reaction evidence="9">
        <text>a long chain fatty alcohol + a fatty acyl-CoA = a long-chain alcohol wax ester + CoA</text>
        <dbReference type="Rhea" id="RHEA:38443"/>
        <dbReference type="ChEBI" id="CHEBI:17135"/>
        <dbReference type="ChEBI" id="CHEBI:57287"/>
        <dbReference type="ChEBI" id="CHEBI:77636"/>
        <dbReference type="ChEBI" id="CHEBI:235323"/>
        <dbReference type="EC" id="2.3.1.75"/>
    </reaction>
</comment>
<dbReference type="InterPro" id="IPR009721">
    <property type="entry name" value="O-acyltransferase_WSD1_C"/>
</dbReference>
<comment type="subcellular location">
    <subcellularLocation>
        <location evidence="1">Cell membrane</location>
        <topology evidence="1">Single-pass membrane protein</topology>
    </subcellularLocation>
    <subcellularLocation>
        <location evidence="2">Endoplasmic reticulum membrane</location>
    </subcellularLocation>
</comment>
<evidence type="ECO:0000256" key="4">
    <source>
        <dbReference type="ARBA" id="ARBA00005189"/>
    </source>
</evidence>
<evidence type="ECO:0000256" key="2">
    <source>
        <dbReference type="ARBA" id="ARBA00004586"/>
    </source>
</evidence>
<dbReference type="GO" id="GO:0005789">
    <property type="term" value="C:endoplasmic reticulum membrane"/>
    <property type="evidence" value="ECO:0007669"/>
    <property type="project" value="UniProtKB-SubCell"/>
</dbReference>
<evidence type="ECO:0000313" key="13">
    <source>
        <dbReference type="EMBL" id="KAK1393325.1"/>
    </source>
</evidence>
<dbReference type="Pfam" id="PF03007">
    <property type="entry name" value="WS_DGAT_cat"/>
    <property type="match status" value="1"/>
</dbReference>
<organism evidence="13 14">
    <name type="scientific">Heracleum sosnowskyi</name>
    <dbReference type="NCBI Taxonomy" id="360622"/>
    <lineage>
        <taxon>Eukaryota</taxon>
        <taxon>Viridiplantae</taxon>
        <taxon>Streptophyta</taxon>
        <taxon>Embryophyta</taxon>
        <taxon>Tracheophyta</taxon>
        <taxon>Spermatophyta</taxon>
        <taxon>Magnoliopsida</taxon>
        <taxon>eudicotyledons</taxon>
        <taxon>Gunneridae</taxon>
        <taxon>Pentapetalae</taxon>
        <taxon>asterids</taxon>
        <taxon>campanulids</taxon>
        <taxon>Apiales</taxon>
        <taxon>Apiaceae</taxon>
        <taxon>Apioideae</taxon>
        <taxon>apioid superclade</taxon>
        <taxon>Tordylieae</taxon>
        <taxon>Tordyliinae</taxon>
        <taxon>Heracleum</taxon>
    </lineage>
</organism>
<accession>A0AAD8J090</accession>
<evidence type="ECO:0000256" key="6">
    <source>
        <dbReference type="ARBA" id="ARBA00022824"/>
    </source>
</evidence>
<dbReference type="Pfam" id="PF06974">
    <property type="entry name" value="WS_DGAT_C"/>
    <property type="match status" value="1"/>
</dbReference>
<dbReference type="GO" id="GO:0004144">
    <property type="term" value="F:diacylglycerol O-acyltransferase activity"/>
    <property type="evidence" value="ECO:0007669"/>
    <property type="project" value="UniProtKB-EC"/>
</dbReference>
<keyword evidence="6" id="KW-0256">Endoplasmic reticulum</keyword>
<keyword evidence="5" id="KW-0808">Transferase</keyword>
<comment type="pathway">
    <text evidence="4">Lipid metabolism.</text>
</comment>
<dbReference type="GO" id="GO:0019432">
    <property type="term" value="P:triglyceride biosynthetic process"/>
    <property type="evidence" value="ECO:0007669"/>
    <property type="project" value="TreeGrafter"/>
</dbReference>
<evidence type="ECO:0000256" key="7">
    <source>
        <dbReference type="ARBA" id="ARBA00023315"/>
    </source>
</evidence>
<reference evidence="13" key="1">
    <citation type="submission" date="2023-02" db="EMBL/GenBank/DDBJ databases">
        <title>Genome of toxic invasive species Heracleum sosnowskyi carries increased number of genes despite the absence of recent whole-genome duplications.</title>
        <authorList>
            <person name="Schelkunov M."/>
            <person name="Shtratnikova V."/>
            <person name="Makarenko M."/>
            <person name="Klepikova A."/>
            <person name="Omelchenko D."/>
            <person name="Novikova G."/>
            <person name="Obukhova E."/>
            <person name="Bogdanov V."/>
            <person name="Penin A."/>
            <person name="Logacheva M."/>
        </authorList>
    </citation>
    <scope>NUCLEOTIDE SEQUENCE</scope>
    <source>
        <strain evidence="13">Hsosn_3</strain>
        <tissue evidence="13">Leaf</tissue>
    </source>
</reference>
<gene>
    <name evidence="13" type="ORF">POM88_012381</name>
</gene>
<evidence type="ECO:0000256" key="9">
    <source>
        <dbReference type="ARBA" id="ARBA00047604"/>
    </source>
</evidence>